<evidence type="ECO:0000313" key="2">
    <source>
        <dbReference type="EMBL" id="CAK0908682.1"/>
    </source>
</evidence>
<feature type="region of interest" description="Disordered" evidence="1">
    <location>
        <begin position="54"/>
        <end position="74"/>
    </location>
</feature>
<comment type="caution">
    <text evidence="2">The sequence shown here is derived from an EMBL/GenBank/DDBJ whole genome shotgun (WGS) entry which is preliminary data.</text>
</comment>
<gene>
    <name evidence="2" type="ORF">PCOR1329_LOCUS83293</name>
</gene>
<organism evidence="2 3">
    <name type="scientific">Prorocentrum cordatum</name>
    <dbReference type="NCBI Taxonomy" id="2364126"/>
    <lineage>
        <taxon>Eukaryota</taxon>
        <taxon>Sar</taxon>
        <taxon>Alveolata</taxon>
        <taxon>Dinophyceae</taxon>
        <taxon>Prorocentrales</taxon>
        <taxon>Prorocentraceae</taxon>
        <taxon>Prorocentrum</taxon>
    </lineage>
</organism>
<dbReference type="Proteomes" id="UP001189429">
    <property type="component" value="Unassembled WGS sequence"/>
</dbReference>
<proteinExistence type="predicted"/>
<sequence length="345" mass="37563">MAPSPAVLRGPRKPHWGCSHCGRAANWASRVACLCGASAPMWAVAVARGADKAAAAGAPSKRVGGSGLRPSPAPWSAEFKCIQQMEQRLKATEAELRKVKSGNSDKSQEEAAAAQDPAQAKRAKLLKQIEVHEKVARGAAEFGGGVHDANKKSKQQLVRQQSEREELQRKMAQLQQDISGKESAIIAKTSEVKILQQEVAESAAKLNPQQPSTNVKDEALDEETFKLDAESEEVKAVPELVEFYAKFSADPVFTKYQQLIREKFKKKDVPMPQAEQQQSPPAAGTDASNKRGTDDELNLQEAQELWSDLQSDAAQGDEATKLLELINKLNKAKRSRTRSPDHGAP</sequence>
<evidence type="ECO:0000313" key="3">
    <source>
        <dbReference type="Proteomes" id="UP001189429"/>
    </source>
</evidence>
<reference evidence="2" key="1">
    <citation type="submission" date="2023-10" db="EMBL/GenBank/DDBJ databases">
        <authorList>
            <person name="Chen Y."/>
            <person name="Shah S."/>
            <person name="Dougan E. K."/>
            <person name="Thang M."/>
            <person name="Chan C."/>
        </authorList>
    </citation>
    <scope>NUCLEOTIDE SEQUENCE [LARGE SCALE GENOMIC DNA]</scope>
</reference>
<evidence type="ECO:0000256" key="1">
    <source>
        <dbReference type="SAM" id="MobiDB-lite"/>
    </source>
</evidence>
<feature type="compositionally biased region" description="Low complexity" evidence="1">
    <location>
        <begin position="270"/>
        <end position="283"/>
    </location>
</feature>
<feature type="region of interest" description="Disordered" evidence="1">
    <location>
        <begin position="93"/>
        <end position="124"/>
    </location>
</feature>
<feature type="non-terminal residue" evidence="2">
    <location>
        <position position="345"/>
    </location>
</feature>
<feature type="compositionally biased region" description="Low complexity" evidence="1">
    <location>
        <begin position="111"/>
        <end position="120"/>
    </location>
</feature>
<feature type="region of interest" description="Disordered" evidence="1">
    <location>
        <begin position="265"/>
        <end position="298"/>
    </location>
</feature>
<name>A0ABN9Y7U8_9DINO</name>
<dbReference type="EMBL" id="CAUYUJ010022059">
    <property type="protein sequence ID" value="CAK0908682.1"/>
    <property type="molecule type" value="Genomic_DNA"/>
</dbReference>
<protein>
    <submittedName>
        <fullName evidence="2">Uncharacterized protein</fullName>
    </submittedName>
</protein>
<accession>A0ABN9Y7U8</accession>
<feature type="region of interest" description="Disordered" evidence="1">
    <location>
        <begin position="140"/>
        <end position="180"/>
    </location>
</feature>
<keyword evidence="3" id="KW-1185">Reference proteome</keyword>